<feature type="region of interest" description="Disordered" evidence="7">
    <location>
        <begin position="1"/>
        <end position="30"/>
    </location>
</feature>
<reference evidence="8" key="2">
    <citation type="submission" date="2021-04" db="EMBL/GenBank/DDBJ databases">
        <authorList>
            <person name="Gilroy R."/>
        </authorList>
    </citation>
    <scope>NUCLEOTIDE SEQUENCE</scope>
    <source>
        <strain evidence="8">ChiGjej1B1-98</strain>
    </source>
</reference>
<evidence type="ECO:0000256" key="1">
    <source>
        <dbReference type="ARBA" id="ARBA00004202"/>
    </source>
</evidence>
<dbReference type="PANTHER" id="PTHR37316:SF2">
    <property type="entry name" value="TEICHOIC ACID RIBITOL-PHOSPHATE POLYMERASE TARK"/>
    <property type="match status" value="1"/>
</dbReference>
<dbReference type="GO" id="GO:0005886">
    <property type="term" value="C:plasma membrane"/>
    <property type="evidence" value="ECO:0007669"/>
    <property type="project" value="UniProtKB-SubCell"/>
</dbReference>
<organism evidence="8 9">
    <name type="scientific">Candidatus Agrococcus pullicola</name>
    <dbReference type="NCBI Taxonomy" id="2838429"/>
    <lineage>
        <taxon>Bacteria</taxon>
        <taxon>Bacillati</taxon>
        <taxon>Actinomycetota</taxon>
        <taxon>Actinomycetes</taxon>
        <taxon>Micrococcales</taxon>
        <taxon>Microbacteriaceae</taxon>
        <taxon>Agrococcus</taxon>
    </lineage>
</organism>
<feature type="non-terminal residue" evidence="8">
    <location>
        <position position="1"/>
    </location>
</feature>
<comment type="caution">
    <text evidence="8">The sequence shown here is derived from an EMBL/GenBank/DDBJ whole genome shotgun (WGS) entry which is preliminary data.</text>
</comment>
<dbReference type="Gene3D" id="3.40.50.12580">
    <property type="match status" value="1"/>
</dbReference>
<comment type="similarity">
    <text evidence="2">Belongs to the CDP-glycerol glycerophosphotransferase family.</text>
</comment>
<evidence type="ECO:0000256" key="2">
    <source>
        <dbReference type="ARBA" id="ARBA00010488"/>
    </source>
</evidence>
<dbReference type="InterPro" id="IPR043148">
    <property type="entry name" value="TagF_C"/>
</dbReference>
<dbReference type="InterPro" id="IPR051612">
    <property type="entry name" value="Teichoic_Acid_Biosynth"/>
</dbReference>
<evidence type="ECO:0000313" key="8">
    <source>
        <dbReference type="EMBL" id="HIY67102.1"/>
    </source>
</evidence>
<dbReference type="EMBL" id="DXDC01000381">
    <property type="protein sequence ID" value="HIY67102.1"/>
    <property type="molecule type" value="Genomic_DNA"/>
</dbReference>
<accession>A0A9D1YWL1</accession>
<dbReference type="Gene3D" id="3.40.50.11820">
    <property type="match status" value="1"/>
</dbReference>
<proteinExistence type="inferred from homology"/>
<evidence type="ECO:0000256" key="5">
    <source>
        <dbReference type="ARBA" id="ARBA00022944"/>
    </source>
</evidence>
<gene>
    <name evidence="8" type="ORF">H9830_12605</name>
</gene>
<name>A0A9D1YWL1_9MICO</name>
<evidence type="ECO:0000256" key="3">
    <source>
        <dbReference type="ARBA" id="ARBA00022475"/>
    </source>
</evidence>
<comment type="subcellular location">
    <subcellularLocation>
        <location evidence="1">Cell membrane</location>
        <topology evidence="1">Peripheral membrane protein</topology>
    </subcellularLocation>
</comment>
<dbReference type="Proteomes" id="UP000824005">
    <property type="component" value="Unassembled WGS sequence"/>
</dbReference>
<keyword evidence="3" id="KW-1003">Cell membrane</keyword>
<sequence length="415" mass="45377">KLLWRTRGEHNGVPPHAKAPGGSHPSPTRATRTMGLRLAVAAIARVGLAVVYAPLKLLPTRRKVVMMSREHPTLPKDFAAIRESLERLDPAVEVVTLVRMVPPGYVAKLGYALHMIKQLYHVATARVLILDTYAIVASVLKHKDSLTIMQIWHALGAFKKFGLSILGQAEGRDERLAAAMRMHQGYDIVLASGEAAREPFAEALGTSLDRVVVAPLPRVDKLRDPGESRRIRDRIYSEYPHLRDARIAVYAPTFHIDGSVSVDVGELTAALEARGIHAVVKLHPLMSANFEEGIDTASGFSTQELLHVADLFITDYSSVLFEASVLGVPSYFLAPDLEDYLASRDFYLDYRTELPGPIVESIPELVDEIARGSSSSEEVAEFAASWVRAPGDTPPEEGETPCADQIARLALDAIG</sequence>
<evidence type="ECO:0000256" key="4">
    <source>
        <dbReference type="ARBA" id="ARBA00022679"/>
    </source>
</evidence>
<keyword evidence="6" id="KW-0472">Membrane</keyword>
<dbReference type="SUPFAM" id="SSF53756">
    <property type="entry name" value="UDP-Glycosyltransferase/glycogen phosphorylase"/>
    <property type="match status" value="1"/>
</dbReference>
<feature type="compositionally biased region" description="Basic and acidic residues" evidence="7">
    <location>
        <begin position="1"/>
        <end position="10"/>
    </location>
</feature>
<dbReference type="PANTHER" id="PTHR37316">
    <property type="entry name" value="TEICHOIC ACID GLYCEROL-PHOSPHATE PRIMASE"/>
    <property type="match status" value="1"/>
</dbReference>
<dbReference type="InterPro" id="IPR043149">
    <property type="entry name" value="TagF_N"/>
</dbReference>
<evidence type="ECO:0000256" key="7">
    <source>
        <dbReference type="SAM" id="MobiDB-lite"/>
    </source>
</evidence>
<reference evidence="8" key="1">
    <citation type="journal article" date="2021" name="PeerJ">
        <title>Extensive microbial diversity within the chicken gut microbiome revealed by metagenomics and culture.</title>
        <authorList>
            <person name="Gilroy R."/>
            <person name="Ravi A."/>
            <person name="Getino M."/>
            <person name="Pursley I."/>
            <person name="Horton D.L."/>
            <person name="Alikhan N.F."/>
            <person name="Baker D."/>
            <person name="Gharbi K."/>
            <person name="Hall N."/>
            <person name="Watson M."/>
            <person name="Adriaenssens E.M."/>
            <person name="Foster-Nyarko E."/>
            <person name="Jarju S."/>
            <person name="Secka A."/>
            <person name="Antonio M."/>
            <person name="Oren A."/>
            <person name="Chaudhuri R.R."/>
            <person name="La Ragione R."/>
            <person name="Hildebrand F."/>
            <person name="Pallen M.J."/>
        </authorList>
    </citation>
    <scope>NUCLEOTIDE SEQUENCE</scope>
    <source>
        <strain evidence="8">ChiGjej1B1-98</strain>
    </source>
</reference>
<dbReference type="GO" id="GO:0047355">
    <property type="term" value="F:CDP-glycerol glycerophosphotransferase activity"/>
    <property type="evidence" value="ECO:0007669"/>
    <property type="project" value="InterPro"/>
</dbReference>
<protein>
    <submittedName>
        <fullName evidence="8">CDP-glycerol glycerophosphotransferase family protein</fullName>
    </submittedName>
</protein>
<keyword evidence="4" id="KW-0808">Transferase</keyword>
<dbReference type="GO" id="GO:0019350">
    <property type="term" value="P:teichoic acid biosynthetic process"/>
    <property type="evidence" value="ECO:0007669"/>
    <property type="project" value="UniProtKB-KW"/>
</dbReference>
<dbReference type="AlphaFoldDB" id="A0A9D1YWL1"/>
<dbReference type="Pfam" id="PF04464">
    <property type="entry name" value="Glyphos_transf"/>
    <property type="match status" value="1"/>
</dbReference>
<evidence type="ECO:0000313" key="9">
    <source>
        <dbReference type="Proteomes" id="UP000824005"/>
    </source>
</evidence>
<evidence type="ECO:0000256" key="6">
    <source>
        <dbReference type="ARBA" id="ARBA00023136"/>
    </source>
</evidence>
<dbReference type="InterPro" id="IPR007554">
    <property type="entry name" value="Glycerophosphate_synth"/>
</dbReference>
<keyword evidence="5" id="KW-0777">Teichoic acid biosynthesis</keyword>